<evidence type="ECO:0000313" key="4">
    <source>
        <dbReference type="Proteomes" id="UP000261032"/>
    </source>
</evidence>
<evidence type="ECO:0000256" key="1">
    <source>
        <dbReference type="ARBA" id="ARBA00022801"/>
    </source>
</evidence>
<organism evidence="3 4">
    <name type="scientific">Thomasclavelia ramosa</name>
    <dbReference type="NCBI Taxonomy" id="1547"/>
    <lineage>
        <taxon>Bacteria</taxon>
        <taxon>Bacillati</taxon>
        <taxon>Bacillota</taxon>
        <taxon>Erysipelotrichia</taxon>
        <taxon>Erysipelotrichales</taxon>
        <taxon>Coprobacillaceae</taxon>
        <taxon>Thomasclavelia</taxon>
    </lineage>
</organism>
<dbReference type="Pfam" id="PF01832">
    <property type="entry name" value="Glucosaminidase"/>
    <property type="match status" value="1"/>
</dbReference>
<dbReference type="RefSeq" id="WP_117580971.1">
    <property type="nucleotide sequence ID" value="NZ_QUSL01000007.1"/>
</dbReference>
<proteinExistence type="predicted"/>
<dbReference type="PANTHER" id="PTHR33308:SF9">
    <property type="entry name" value="PEPTIDOGLYCAN HYDROLASE FLGJ"/>
    <property type="match status" value="1"/>
</dbReference>
<dbReference type="PANTHER" id="PTHR33308">
    <property type="entry name" value="PEPTIDOGLYCAN HYDROLASE FLGJ"/>
    <property type="match status" value="1"/>
</dbReference>
<dbReference type="InterPro" id="IPR051056">
    <property type="entry name" value="Glycosyl_Hydrolase_73"/>
</dbReference>
<dbReference type="EMBL" id="QUSL01000007">
    <property type="protein sequence ID" value="RGD86189.1"/>
    <property type="molecule type" value="Genomic_DNA"/>
</dbReference>
<gene>
    <name evidence="3" type="ORF">DXB93_06070</name>
</gene>
<dbReference type="InterPro" id="IPR002901">
    <property type="entry name" value="MGlyc_endo_b_GlcNAc-like_dom"/>
</dbReference>
<protein>
    <recommendedName>
        <fullName evidence="2">Mannosyl-glycoprotein endo-beta-N-acetylglucosamidase-like domain-containing protein</fullName>
    </recommendedName>
</protein>
<dbReference type="GO" id="GO:0004040">
    <property type="term" value="F:amidase activity"/>
    <property type="evidence" value="ECO:0007669"/>
    <property type="project" value="InterPro"/>
</dbReference>
<feature type="non-terminal residue" evidence="3">
    <location>
        <position position="570"/>
    </location>
</feature>
<dbReference type="Gene3D" id="1.10.530.10">
    <property type="match status" value="1"/>
</dbReference>
<feature type="domain" description="Mannosyl-glycoprotein endo-beta-N-acetylglucosamidase-like" evidence="2">
    <location>
        <begin position="300"/>
        <end position="439"/>
    </location>
</feature>
<sequence length="570" mass="62680">MKKKVAKVSAVSLITLSMTVGNVTVINGLDEKSENHLNHESAKMTTDVDETKEEEAAVTIDGKVQTKINESINTDVEANTYSEIDKVIGQTNFVDENGNIKTVEVYDGTTGEVYNPLAKTVVTANMINFNCRSAGTTTKYIDYHTGQEGYLSKASAADAAFLGYENGKVKFMISGVVGLVDENLVEIVPQGRYYASNYEVNSKGLLYHYISNNVNATQNEGNYNYVGVGPSYLVKGKEYYSYDGHYFYTDYNIMIADYKNNVRSNSVNPQNPYYNYFQYLPMRSKTNYTGAELTNYLNKKANSNISKLNNTGEIFVKYQDTYGVNALMAASFAALESGWGKSSISQNKNNLFGLNAVDSNPSIAADAFESVDACIKDFTSNWMSKRYLNATYTSLFRGGYFGDKGSGIFGKYSSDPYEGEKCASIAENMDAGIAGKDKNYYTVGIKDANLTTYNKVDVKSLNTSNSKTLYTSISNPAYAFIVRKKNSVNGYYEIQSDSALTSDRTGVSSLSVYNYPNDYGYVAINLITLVNIGNDIVYQENQPPKISEAKISNVSATGYTVSCKVESASG</sequence>
<evidence type="ECO:0000313" key="3">
    <source>
        <dbReference type="EMBL" id="RGD86189.1"/>
    </source>
</evidence>
<dbReference type="SMART" id="SM00047">
    <property type="entry name" value="LYZ2"/>
    <property type="match status" value="1"/>
</dbReference>
<name>A0A3E3EEG8_9FIRM</name>
<reference evidence="3 4" key="1">
    <citation type="submission" date="2018-08" db="EMBL/GenBank/DDBJ databases">
        <title>A genome reference for cultivated species of the human gut microbiota.</title>
        <authorList>
            <person name="Zou Y."/>
            <person name="Xue W."/>
            <person name="Luo G."/>
        </authorList>
    </citation>
    <scope>NUCLEOTIDE SEQUENCE [LARGE SCALE GENOMIC DNA]</scope>
    <source>
        <strain evidence="3 4">OM06-4</strain>
    </source>
</reference>
<evidence type="ECO:0000259" key="2">
    <source>
        <dbReference type="SMART" id="SM00047"/>
    </source>
</evidence>
<dbReference type="Proteomes" id="UP000261032">
    <property type="component" value="Unassembled WGS sequence"/>
</dbReference>
<comment type="caution">
    <text evidence="3">The sequence shown here is derived from an EMBL/GenBank/DDBJ whole genome shotgun (WGS) entry which is preliminary data.</text>
</comment>
<accession>A0A3E3EEG8</accession>
<keyword evidence="1" id="KW-0378">Hydrolase</keyword>
<dbReference type="AlphaFoldDB" id="A0A3E3EEG8"/>